<dbReference type="GO" id="GO:0006890">
    <property type="term" value="P:retrograde vesicle-mediated transport, Golgi to endoplasmic reticulum"/>
    <property type="evidence" value="ECO:0007669"/>
    <property type="project" value="InterPro"/>
</dbReference>
<evidence type="ECO:0000256" key="4">
    <source>
        <dbReference type="ARBA" id="ARBA00022927"/>
    </source>
</evidence>
<keyword evidence="7" id="KW-1185">Reference proteome</keyword>
<dbReference type="PANTHER" id="PTHR40787:SF3">
    <property type="entry name" value="PROTEIN TRANSPORT PROTEIN SEC39"/>
    <property type="match status" value="1"/>
</dbReference>
<dbReference type="Pfam" id="PF08314">
    <property type="entry name" value="Sec39"/>
    <property type="match status" value="1"/>
</dbReference>
<evidence type="ECO:0000256" key="3">
    <source>
        <dbReference type="ARBA" id="ARBA00022824"/>
    </source>
</evidence>
<proteinExistence type="predicted"/>
<organism evidence="6 7">
    <name type="scientific">Nadsonia fulvescens var. elongata DSM 6958</name>
    <dbReference type="NCBI Taxonomy" id="857566"/>
    <lineage>
        <taxon>Eukaryota</taxon>
        <taxon>Fungi</taxon>
        <taxon>Dikarya</taxon>
        <taxon>Ascomycota</taxon>
        <taxon>Saccharomycotina</taxon>
        <taxon>Dipodascomycetes</taxon>
        <taxon>Dipodascales</taxon>
        <taxon>Dipodascales incertae sedis</taxon>
        <taxon>Nadsonia</taxon>
    </lineage>
</organism>
<keyword evidence="4" id="KW-0653">Protein transport</keyword>
<evidence type="ECO:0000256" key="2">
    <source>
        <dbReference type="ARBA" id="ARBA00022448"/>
    </source>
</evidence>
<dbReference type="EMBL" id="KV454414">
    <property type="protein sequence ID" value="ODQ63695.1"/>
    <property type="molecule type" value="Genomic_DNA"/>
</dbReference>
<dbReference type="GO" id="GO:0005783">
    <property type="term" value="C:endoplasmic reticulum"/>
    <property type="evidence" value="ECO:0007669"/>
    <property type="project" value="UniProtKB-SubCell"/>
</dbReference>
<evidence type="ECO:0000313" key="6">
    <source>
        <dbReference type="EMBL" id="ODQ63695.1"/>
    </source>
</evidence>
<feature type="domain" description="Sec39" evidence="5">
    <location>
        <begin position="16"/>
        <end position="710"/>
    </location>
</feature>
<gene>
    <name evidence="6" type="ORF">NADFUDRAFT_53350</name>
</gene>
<name>A0A1E3PE59_9ASCO</name>
<dbReference type="GO" id="GO:0015031">
    <property type="term" value="P:protein transport"/>
    <property type="evidence" value="ECO:0007669"/>
    <property type="project" value="UniProtKB-KW"/>
</dbReference>
<dbReference type="InterPro" id="IPR013244">
    <property type="entry name" value="Sec39_domain"/>
</dbReference>
<reference evidence="6 7" key="1">
    <citation type="journal article" date="2016" name="Proc. Natl. Acad. Sci. U.S.A.">
        <title>Comparative genomics of biotechnologically important yeasts.</title>
        <authorList>
            <person name="Riley R."/>
            <person name="Haridas S."/>
            <person name="Wolfe K.H."/>
            <person name="Lopes M.R."/>
            <person name="Hittinger C.T."/>
            <person name="Goeker M."/>
            <person name="Salamov A.A."/>
            <person name="Wisecaver J.H."/>
            <person name="Long T.M."/>
            <person name="Calvey C.H."/>
            <person name="Aerts A.L."/>
            <person name="Barry K.W."/>
            <person name="Choi C."/>
            <person name="Clum A."/>
            <person name="Coughlan A.Y."/>
            <person name="Deshpande S."/>
            <person name="Douglass A.P."/>
            <person name="Hanson S.J."/>
            <person name="Klenk H.-P."/>
            <person name="LaButti K.M."/>
            <person name="Lapidus A."/>
            <person name="Lindquist E.A."/>
            <person name="Lipzen A.M."/>
            <person name="Meier-Kolthoff J.P."/>
            <person name="Ohm R.A."/>
            <person name="Otillar R.P."/>
            <person name="Pangilinan J.L."/>
            <person name="Peng Y."/>
            <person name="Rokas A."/>
            <person name="Rosa C.A."/>
            <person name="Scheuner C."/>
            <person name="Sibirny A.A."/>
            <person name="Slot J.C."/>
            <person name="Stielow J.B."/>
            <person name="Sun H."/>
            <person name="Kurtzman C.P."/>
            <person name="Blackwell M."/>
            <person name="Grigoriev I.V."/>
            <person name="Jeffries T.W."/>
        </authorList>
    </citation>
    <scope>NUCLEOTIDE SEQUENCE [LARGE SCALE GENOMIC DNA]</scope>
    <source>
        <strain evidence="6 7">DSM 6958</strain>
    </source>
</reference>
<evidence type="ECO:0000313" key="7">
    <source>
        <dbReference type="Proteomes" id="UP000095009"/>
    </source>
</evidence>
<dbReference type="Proteomes" id="UP000095009">
    <property type="component" value="Unassembled WGS sequence"/>
</dbReference>
<protein>
    <submittedName>
        <fullName evidence="6">Secretory pathway Sec39</fullName>
    </submittedName>
</protein>
<dbReference type="OrthoDB" id="342024at2759"/>
<accession>A0A1E3PE59</accession>
<keyword evidence="2" id="KW-0813">Transport</keyword>
<evidence type="ECO:0000256" key="1">
    <source>
        <dbReference type="ARBA" id="ARBA00004240"/>
    </source>
</evidence>
<evidence type="ECO:0000259" key="5">
    <source>
        <dbReference type="Pfam" id="PF08314"/>
    </source>
</evidence>
<keyword evidence="3" id="KW-0256">Endoplasmic reticulum</keyword>
<sequence length="815" mass="92391">MRICLAEDISRILLEVAEYSSQARIDELGNYLAKHNNAIRDGDNGDELRLVSSVILYMLPETVNPVRYMSLIFLLIKNEDISSWLDAEFVMPGLLLPPNRVITRATKLIDMIHNSLKIFDWKVSNKGENKSKVEKITSNGVDNALLSSWIITRARRIESQTGVIKLITDIFKLQEYIPRAANEWYLGVCVPVQTYITKFNLTVSLERFEARTPLENVQLLLSHTSSKTITADITQLIKAYLNYCKSWSSFWHWVVERASHDFSIIHELVIAPKELQSFDQVEFTKACLAAIYQSKNIDSKTLNLMNTVISSLNRDLFFHKAEPNTQATIPDSENSLDTFALESLDLLSIENCPLYELTIANYELLNCLVRAATILQHNITDITIRKLCEIKFAGEVAEQRYYITRLLYDQDLTRVSSSKLSGIIHDISWLINDSKIFSHVSFQDIAKDILEAALLAGQFEFVQSLFIPENLIPLQEMENIVLRVFNTFYDKASNGNKTRGHMKSAAATLYTMSQFPTHSAEYLRYQRLLDAAHALCFYSLTLKQGVPFKPIDLKLHADPLEIIQKTLSLNAGSYKRPEEFIRIAEDIIYGTNNETTILLNSTTVSTEIRVKAICIQEALINNDFDVAYEYCMEYLVGNNQEWKRSTHYQEIAWTTCFLIGKYCSADWDVCPINIAQKQMKILSVALKICPKESFDQVLKAWRQKELEMNDHKTPEYSNSSSFVQFPVSLHDVLSRRSQTEIDNASKSLSPLHNALGSDAHATSHHSASRIARALASSASAFSEANEDSLNLGAKKDQISNLLVNGIGWAIGASKH</sequence>
<dbReference type="AlphaFoldDB" id="A0A1E3PE59"/>
<comment type="subcellular location">
    <subcellularLocation>
        <location evidence="1">Endoplasmic reticulum</location>
    </subcellularLocation>
</comment>
<dbReference type="PANTHER" id="PTHR40787">
    <property type="entry name" value="SECRETED PROTEIN"/>
    <property type="match status" value="1"/>
</dbReference>